<dbReference type="SMART" id="SM00429">
    <property type="entry name" value="IPT"/>
    <property type="match status" value="1"/>
</dbReference>
<reference evidence="2" key="1">
    <citation type="submission" date="2025-08" db="UniProtKB">
        <authorList>
            <consortium name="Ensembl"/>
        </authorList>
    </citation>
    <scope>IDENTIFICATION</scope>
</reference>
<dbReference type="InterPro" id="IPR037059">
    <property type="entry name" value="RHD_DNA_bind_dom_sf"/>
</dbReference>
<keyword evidence="3" id="KW-1185">Reference proteome</keyword>
<dbReference type="PROSITE" id="PS01204">
    <property type="entry name" value="REL_1"/>
    <property type="match status" value="1"/>
</dbReference>
<dbReference type="InterPro" id="IPR013783">
    <property type="entry name" value="Ig-like_fold"/>
</dbReference>
<evidence type="ECO:0000259" key="1">
    <source>
        <dbReference type="PROSITE" id="PS50254"/>
    </source>
</evidence>
<dbReference type="Pfam" id="PF00554">
    <property type="entry name" value="RHD_DNA_bind"/>
    <property type="match status" value="1"/>
</dbReference>
<dbReference type="GO" id="GO:0038061">
    <property type="term" value="P:non-canonical NF-kappaB signal transduction"/>
    <property type="evidence" value="ECO:0007669"/>
    <property type="project" value="TreeGrafter"/>
</dbReference>
<proteinExistence type="predicted"/>
<dbReference type="InterPro" id="IPR032397">
    <property type="entry name" value="RHD_dimer"/>
</dbReference>
<dbReference type="SUPFAM" id="SSF46689">
    <property type="entry name" value="Homeodomain-like"/>
    <property type="match status" value="1"/>
</dbReference>
<dbReference type="SUPFAM" id="SSF81296">
    <property type="entry name" value="E set domains"/>
    <property type="match status" value="1"/>
</dbReference>
<dbReference type="InterPro" id="IPR011539">
    <property type="entry name" value="RHD_DNA_bind_dom"/>
</dbReference>
<name>A0A8C4WZY5_EPTBU</name>
<dbReference type="Gene3D" id="2.60.40.10">
    <property type="entry name" value="Immunoglobulins"/>
    <property type="match status" value="1"/>
</dbReference>
<dbReference type="GO" id="GO:0034097">
    <property type="term" value="P:response to cytokine"/>
    <property type="evidence" value="ECO:0007669"/>
    <property type="project" value="TreeGrafter"/>
</dbReference>
<organism evidence="2 3">
    <name type="scientific">Eptatretus burgeri</name>
    <name type="common">Inshore hagfish</name>
    <dbReference type="NCBI Taxonomy" id="7764"/>
    <lineage>
        <taxon>Eukaryota</taxon>
        <taxon>Metazoa</taxon>
        <taxon>Chordata</taxon>
        <taxon>Craniata</taxon>
        <taxon>Vertebrata</taxon>
        <taxon>Cyclostomata</taxon>
        <taxon>Myxini</taxon>
        <taxon>Myxiniformes</taxon>
        <taxon>Myxinidae</taxon>
        <taxon>Eptatretinae</taxon>
        <taxon>Eptatretus</taxon>
    </lineage>
</organism>
<dbReference type="SUPFAM" id="SSF49417">
    <property type="entry name" value="p53-like transcription factors"/>
    <property type="match status" value="1"/>
</dbReference>
<dbReference type="FunFam" id="2.60.40.10:FF:000046">
    <property type="entry name" value="Nuclear factor NF-kappa-B p105 subunit"/>
    <property type="match status" value="1"/>
</dbReference>
<dbReference type="GO" id="GO:0045944">
    <property type="term" value="P:positive regulation of transcription by RNA polymerase II"/>
    <property type="evidence" value="ECO:0007669"/>
    <property type="project" value="TreeGrafter"/>
</dbReference>
<evidence type="ECO:0000313" key="3">
    <source>
        <dbReference type="Proteomes" id="UP000694388"/>
    </source>
</evidence>
<dbReference type="GO" id="GO:0005737">
    <property type="term" value="C:cytoplasm"/>
    <property type="evidence" value="ECO:0007669"/>
    <property type="project" value="InterPro"/>
</dbReference>
<dbReference type="InterPro" id="IPR014756">
    <property type="entry name" value="Ig_E-set"/>
</dbReference>
<dbReference type="PANTHER" id="PTHR24169">
    <property type="entry name" value="NUCLEAR FACTOR NF-KAPPA-B PROTEIN"/>
    <property type="match status" value="1"/>
</dbReference>
<dbReference type="InterPro" id="IPR000451">
    <property type="entry name" value="NFkB/Dor"/>
</dbReference>
<dbReference type="Gene3D" id="2.60.40.340">
    <property type="entry name" value="Rel homology domain (RHD), DNA-binding domain"/>
    <property type="match status" value="1"/>
</dbReference>
<protein>
    <submittedName>
        <fullName evidence="2">V-rel avian reticuloendotheliosis viral oncogene homolog</fullName>
    </submittedName>
</protein>
<dbReference type="InterPro" id="IPR002909">
    <property type="entry name" value="IPT_dom"/>
</dbReference>
<dbReference type="InterPro" id="IPR008967">
    <property type="entry name" value="p53-like_TF_DNA-bd_sf"/>
</dbReference>
<dbReference type="CDD" id="cd07827">
    <property type="entry name" value="RHD-n"/>
    <property type="match status" value="1"/>
</dbReference>
<dbReference type="GO" id="GO:0033554">
    <property type="term" value="P:cellular response to stress"/>
    <property type="evidence" value="ECO:0007669"/>
    <property type="project" value="TreeGrafter"/>
</dbReference>
<dbReference type="GO" id="GO:0007249">
    <property type="term" value="P:canonical NF-kappaB signal transduction"/>
    <property type="evidence" value="ECO:0007669"/>
    <property type="project" value="TreeGrafter"/>
</dbReference>
<dbReference type="GO" id="GO:0000981">
    <property type="term" value="F:DNA-binding transcription factor activity, RNA polymerase II-specific"/>
    <property type="evidence" value="ECO:0007669"/>
    <property type="project" value="TreeGrafter"/>
</dbReference>
<sequence>MLNSGVRQERVAEHFHVHQSTVSRLQNRYRATGRVRDLPRTAAQRLTSTRQGRHVVASYLRNRFRTARETATAVVGRKGRRELCERVLRRRLAARSLRCRRPSRGQIKAHQQRLALRRWSTALENTSKTMQHRPRGWSLQSRCQRFRDAHCDGEPRLEILEQPRQRGQRFRYECEGRSAGSILGENSTEQHKTYTAVQVLNYAGRVRLVMSLLTHEPPFRPHPHSLVGKNCEDGVCILELDPPNLYVQFQNLGIQCVKRKHVFDAIKQRLIRRIDPYNVGGRALKMENLHMNAVRLCWQAYLLDNHGNVLRALPPVLSNPIYDKKGTNTSELRISRLNINHGSVAGGDECFILCDKVQKEDIEVVFSHGSWTELADLSQTDVHRQVAIVFRTPPFYQRDITAPVHVRMQLRRPSDRVVSEAVSFFYTPLDSDPHQLVVKRRRKPLYNLMKSPYHKEVENKDSSRWESNGGMDTAKHKLKIKLQQRELEMRTTLTNKASVAIAGPYNSTQPCEDWEASTSSTMVFQPQTSHYIPPSALASGSSWEGSCGGDLLPGMPQEGEAILNRALTAIDDALCRYDGTFMPPMEGYMDQIHSGTAHVQTMHSALPSEPGGSHQGIIPFSGLEVADWGSNYETNSCEVPFKRPAGAYGTTF</sequence>
<evidence type="ECO:0000313" key="2">
    <source>
        <dbReference type="Ensembl" id="ENSEBUP00000023273.1"/>
    </source>
</evidence>
<dbReference type="InterPro" id="IPR009057">
    <property type="entry name" value="Homeodomain-like_sf"/>
</dbReference>
<dbReference type="Proteomes" id="UP000694388">
    <property type="component" value="Unplaced"/>
</dbReference>
<dbReference type="GO" id="GO:0006954">
    <property type="term" value="P:inflammatory response"/>
    <property type="evidence" value="ECO:0007669"/>
    <property type="project" value="TreeGrafter"/>
</dbReference>
<dbReference type="GO" id="GO:0000978">
    <property type="term" value="F:RNA polymerase II cis-regulatory region sequence-specific DNA binding"/>
    <property type="evidence" value="ECO:0007669"/>
    <property type="project" value="TreeGrafter"/>
</dbReference>
<dbReference type="InterPro" id="IPR030492">
    <property type="entry name" value="RHD_CS"/>
</dbReference>
<reference evidence="2" key="2">
    <citation type="submission" date="2025-09" db="UniProtKB">
        <authorList>
            <consortium name="Ensembl"/>
        </authorList>
    </citation>
    <scope>IDENTIFICATION</scope>
</reference>
<dbReference type="AlphaFoldDB" id="A0A8C4WZY5"/>
<dbReference type="PROSITE" id="PS50254">
    <property type="entry name" value="REL_2"/>
    <property type="match status" value="1"/>
</dbReference>
<dbReference type="GeneTree" id="ENSGT00940000158732"/>
<dbReference type="GO" id="GO:0045087">
    <property type="term" value="P:innate immune response"/>
    <property type="evidence" value="ECO:0007669"/>
    <property type="project" value="TreeGrafter"/>
</dbReference>
<dbReference type="Pfam" id="PF16179">
    <property type="entry name" value="RHD_dimer"/>
    <property type="match status" value="1"/>
</dbReference>
<dbReference type="PANTHER" id="PTHR24169:SF18">
    <property type="entry name" value="TRANSCRIPTION FACTOR RELB"/>
    <property type="match status" value="1"/>
</dbReference>
<accession>A0A8C4WZY5</accession>
<dbReference type="GO" id="GO:0005634">
    <property type="term" value="C:nucleus"/>
    <property type="evidence" value="ECO:0007669"/>
    <property type="project" value="TreeGrafter"/>
</dbReference>
<feature type="domain" description="RHD" evidence="1">
    <location>
        <begin position="152"/>
        <end position="328"/>
    </location>
</feature>
<dbReference type="PRINTS" id="PR00057">
    <property type="entry name" value="NFKBTNSCPFCT"/>
</dbReference>
<dbReference type="Ensembl" id="ENSEBUT00000023849.1">
    <property type="protein sequence ID" value="ENSEBUP00000023273.1"/>
    <property type="gene ID" value="ENSEBUG00000014334.1"/>
</dbReference>